<reference evidence="2" key="1">
    <citation type="submission" date="2018-11" db="EMBL/GenBank/DDBJ databases">
        <authorList>
            <person name="Alioto T."/>
            <person name="Alioto T."/>
        </authorList>
    </citation>
    <scope>NUCLEOTIDE SEQUENCE</scope>
</reference>
<name>A0A8B6D3B6_MYTGA</name>
<dbReference type="SUPFAM" id="SSF56672">
    <property type="entry name" value="DNA/RNA polymerases"/>
    <property type="match status" value="1"/>
</dbReference>
<accession>A0A8B6D3B6</accession>
<feature type="compositionally biased region" description="Basic and acidic residues" evidence="1">
    <location>
        <begin position="20"/>
        <end position="29"/>
    </location>
</feature>
<evidence type="ECO:0000256" key="1">
    <source>
        <dbReference type="SAM" id="MobiDB-lite"/>
    </source>
</evidence>
<organism evidence="2 3">
    <name type="scientific">Mytilus galloprovincialis</name>
    <name type="common">Mediterranean mussel</name>
    <dbReference type="NCBI Taxonomy" id="29158"/>
    <lineage>
        <taxon>Eukaryota</taxon>
        <taxon>Metazoa</taxon>
        <taxon>Spiralia</taxon>
        <taxon>Lophotrochozoa</taxon>
        <taxon>Mollusca</taxon>
        <taxon>Bivalvia</taxon>
        <taxon>Autobranchia</taxon>
        <taxon>Pteriomorphia</taxon>
        <taxon>Mytilida</taxon>
        <taxon>Mytiloidea</taxon>
        <taxon>Mytilidae</taxon>
        <taxon>Mytilinae</taxon>
        <taxon>Mytilus</taxon>
    </lineage>
</organism>
<evidence type="ECO:0000313" key="2">
    <source>
        <dbReference type="EMBL" id="VDI14298.1"/>
    </source>
</evidence>
<comment type="caution">
    <text evidence="2">The sequence shown here is derived from an EMBL/GenBank/DDBJ whole genome shotgun (WGS) entry which is preliminary data.</text>
</comment>
<keyword evidence="3" id="KW-1185">Reference proteome</keyword>
<dbReference type="Gene3D" id="3.10.10.10">
    <property type="entry name" value="HIV Type 1 Reverse Transcriptase, subunit A, domain 1"/>
    <property type="match status" value="1"/>
</dbReference>
<dbReference type="OrthoDB" id="8962596at2759"/>
<proteinExistence type="predicted"/>
<protein>
    <recommendedName>
        <fullName evidence="4">Reverse transcriptase domain-containing protein</fullName>
    </recommendedName>
</protein>
<dbReference type="AlphaFoldDB" id="A0A8B6D3B6"/>
<gene>
    <name evidence="2" type="ORF">MGAL_10B091373</name>
</gene>
<feature type="region of interest" description="Disordered" evidence="1">
    <location>
        <begin position="1"/>
        <end position="34"/>
    </location>
</feature>
<dbReference type="EMBL" id="UYJE01002856">
    <property type="protein sequence ID" value="VDI14298.1"/>
    <property type="molecule type" value="Genomic_DNA"/>
</dbReference>
<sequence length="101" mass="11507">MKKRPRIKMYSQGRTNKIKHSIDTGDARPVRVPPRRLPIGKREIERTEVSKMLERGIIEPSNSPWSAPLVLITKARSNYQSMCGLQIVKPAVQSIRTQLGE</sequence>
<dbReference type="Proteomes" id="UP000596742">
    <property type="component" value="Unassembled WGS sequence"/>
</dbReference>
<evidence type="ECO:0008006" key="4">
    <source>
        <dbReference type="Google" id="ProtNLM"/>
    </source>
</evidence>
<dbReference type="InterPro" id="IPR043502">
    <property type="entry name" value="DNA/RNA_pol_sf"/>
</dbReference>
<evidence type="ECO:0000313" key="3">
    <source>
        <dbReference type="Proteomes" id="UP000596742"/>
    </source>
</evidence>